<reference evidence="2 3" key="2">
    <citation type="journal article" date="2023" name="Mol. Biol. Evol.">
        <title>Genomics of Secondarily Temperate Adaptation in the Only Non-Antarctic Icefish.</title>
        <authorList>
            <person name="Rivera-Colon A.G."/>
            <person name="Rayamajhi N."/>
            <person name="Minhas B.F."/>
            <person name="Madrigal G."/>
            <person name="Bilyk K.T."/>
            <person name="Yoon V."/>
            <person name="Hune M."/>
            <person name="Gregory S."/>
            <person name="Cheng C.H.C."/>
            <person name="Catchen J.M."/>
        </authorList>
    </citation>
    <scope>NUCLEOTIDE SEQUENCE [LARGE SCALE GENOMIC DNA]</scope>
    <source>
        <strain evidence="2">JMC-PN-2008</strain>
    </source>
</reference>
<name>A0AAN8AAC9_ELEMC</name>
<dbReference type="AlphaFoldDB" id="A0AAN8AAC9"/>
<feature type="region of interest" description="Disordered" evidence="1">
    <location>
        <begin position="1"/>
        <end position="42"/>
    </location>
</feature>
<reference evidence="2 3" key="1">
    <citation type="journal article" date="2023" name="Genes (Basel)">
        <title>Chromosome-Level Genome Assembly and Circadian Gene Repertoire of the Patagonia Blennie Eleginops maclovinus-The Closest Ancestral Proxy of Antarctic Cryonotothenioids.</title>
        <authorList>
            <person name="Cheng C.C."/>
            <person name="Rivera-Colon A.G."/>
            <person name="Minhas B.F."/>
            <person name="Wilson L."/>
            <person name="Rayamajhi N."/>
            <person name="Vargas-Chacoff L."/>
            <person name="Catchen J.M."/>
        </authorList>
    </citation>
    <scope>NUCLEOTIDE SEQUENCE [LARGE SCALE GENOMIC DNA]</scope>
    <source>
        <strain evidence="2">JMC-PN-2008</strain>
    </source>
</reference>
<organism evidence="2 3">
    <name type="scientific">Eleginops maclovinus</name>
    <name type="common">Patagonian blennie</name>
    <name type="synonym">Eleginus maclovinus</name>
    <dbReference type="NCBI Taxonomy" id="56733"/>
    <lineage>
        <taxon>Eukaryota</taxon>
        <taxon>Metazoa</taxon>
        <taxon>Chordata</taxon>
        <taxon>Craniata</taxon>
        <taxon>Vertebrata</taxon>
        <taxon>Euteleostomi</taxon>
        <taxon>Actinopterygii</taxon>
        <taxon>Neopterygii</taxon>
        <taxon>Teleostei</taxon>
        <taxon>Neoteleostei</taxon>
        <taxon>Acanthomorphata</taxon>
        <taxon>Eupercaria</taxon>
        <taxon>Perciformes</taxon>
        <taxon>Notothenioidei</taxon>
        <taxon>Eleginopidae</taxon>
        <taxon>Eleginops</taxon>
    </lineage>
</organism>
<accession>A0AAN8AAC9</accession>
<sequence>MLRGKPPVPDTLSQSQIAGEVNSSRLNYTGETRNSSSAEAAWTQRKNALMRVATEQSTRLVLQRSRDRVNRCRSAGNLVICDESELDL</sequence>
<comment type="caution">
    <text evidence="2">The sequence shown here is derived from an EMBL/GenBank/DDBJ whole genome shotgun (WGS) entry which is preliminary data.</text>
</comment>
<keyword evidence="3" id="KW-1185">Reference proteome</keyword>
<dbReference type="EMBL" id="JAUZQC010000026">
    <property type="protein sequence ID" value="KAK5847898.1"/>
    <property type="molecule type" value="Genomic_DNA"/>
</dbReference>
<evidence type="ECO:0000313" key="2">
    <source>
        <dbReference type="EMBL" id="KAK5847898.1"/>
    </source>
</evidence>
<protein>
    <submittedName>
        <fullName evidence="2">Uncharacterized protein</fullName>
    </submittedName>
</protein>
<dbReference type="Proteomes" id="UP001346869">
    <property type="component" value="Unassembled WGS sequence"/>
</dbReference>
<gene>
    <name evidence="2" type="ORF">PBY51_016990</name>
</gene>
<proteinExistence type="predicted"/>
<feature type="compositionally biased region" description="Polar residues" evidence="1">
    <location>
        <begin position="11"/>
        <end position="38"/>
    </location>
</feature>
<evidence type="ECO:0000256" key="1">
    <source>
        <dbReference type="SAM" id="MobiDB-lite"/>
    </source>
</evidence>
<evidence type="ECO:0000313" key="3">
    <source>
        <dbReference type="Proteomes" id="UP001346869"/>
    </source>
</evidence>